<gene>
    <name evidence="14" type="ORF">A2729_00715</name>
</gene>
<keyword evidence="10 11" id="KW-0694">RNA-binding</keyword>
<protein>
    <recommendedName>
        <fullName evidence="16">HD domain-containing protein</fullName>
    </recommendedName>
</protein>
<dbReference type="Pfam" id="PF12627">
    <property type="entry name" value="PolyA_pol_RNAbd"/>
    <property type="match status" value="1"/>
</dbReference>
<proteinExistence type="inferred from homology"/>
<keyword evidence="2 11" id="KW-0808">Transferase</keyword>
<dbReference type="InterPro" id="IPR003607">
    <property type="entry name" value="HD/PDEase_dom"/>
</dbReference>
<dbReference type="EMBL" id="MHIB01000003">
    <property type="protein sequence ID" value="OGY45343.1"/>
    <property type="molecule type" value="Genomic_DNA"/>
</dbReference>
<comment type="caution">
    <text evidence="14">The sequence shown here is derived from an EMBL/GenBank/DDBJ whole genome shotgun (WGS) entry which is preliminary data.</text>
</comment>
<dbReference type="CDD" id="cd05398">
    <property type="entry name" value="NT_ClassII-CCAase"/>
    <property type="match status" value="1"/>
</dbReference>
<dbReference type="CDD" id="cd00077">
    <property type="entry name" value="HDc"/>
    <property type="match status" value="1"/>
</dbReference>
<evidence type="ECO:0000256" key="4">
    <source>
        <dbReference type="ARBA" id="ARBA00022695"/>
    </source>
</evidence>
<evidence type="ECO:0000256" key="10">
    <source>
        <dbReference type="ARBA" id="ARBA00022884"/>
    </source>
</evidence>
<dbReference type="Pfam" id="PF01743">
    <property type="entry name" value="PolyA_pol"/>
    <property type="match status" value="1"/>
</dbReference>
<dbReference type="PANTHER" id="PTHR47545:SF1">
    <property type="entry name" value="MULTIFUNCTIONAL CCA PROTEIN"/>
    <property type="match status" value="1"/>
</dbReference>
<evidence type="ECO:0000259" key="12">
    <source>
        <dbReference type="Pfam" id="PF01743"/>
    </source>
</evidence>
<dbReference type="AlphaFoldDB" id="A0A1G1XZ23"/>
<dbReference type="InterPro" id="IPR043519">
    <property type="entry name" value="NT_sf"/>
</dbReference>
<dbReference type="Gene3D" id="1.10.3090.10">
    <property type="entry name" value="cca-adding enzyme, domain 2"/>
    <property type="match status" value="1"/>
</dbReference>
<name>A0A1G1XZ23_9BACT</name>
<keyword evidence="5" id="KW-0479">Metal-binding</keyword>
<dbReference type="STRING" id="1797532.A2729_00715"/>
<evidence type="ECO:0000256" key="9">
    <source>
        <dbReference type="ARBA" id="ARBA00022842"/>
    </source>
</evidence>
<dbReference type="GO" id="GO:0005524">
    <property type="term" value="F:ATP binding"/>
    <property type="evidence" value="ECO:0007669"/>
    <property type="project" value="UniProtKB-KW"/>
</dbReference>
<dbReference type="SUPFAM" id="SSF81891">
    <property type="entry name" value="Poly A polymerase C-terminal region-like"/>
    <property type="match status" value="1"/>
</dbReference>
<dbReference type="GO" id="GO:0003723">
    <property type="term" value="F:RNA binding"/>
    <property type="evidence" value="ECO:0007669"/>
    <property type="project" value="UniProtKB-KW"/>
</dbReference>
<feature type="domain" description="tRNA nucleotidyltransferase/poly(A) polymerase RNA and SrmB- binding" evidence="13">
    <location>
        <begin position="205"/>
        <end position="270"/>
    </location>
</feature>
<keyword evidence="8" id="KW-0067">ATP-binding</keyword>
<dbReference type="GO" id="GO:0046872">
    <property type="term" value="F:metal ion binding"/>
    <property type="evidence" value="ECO:0007669"/>
    <property type="project" value="UniProtKB-KW"/>
</dbReference>
<evidence type="ECO:0000256" key="7">
    <source>
        <dbReference type="ARBA" id="ARBA00022800"/>
    </source>
</evidence>
<dbReference type="InterPro" id="IPR002646">
    <property type="entry name" value="PolA_pol_head_dom"/>
</dbReference>
<evidence type="ECO:0000259" key="13">
    <source>
        <dbReference type="Pfam" id="PF12627"/>
    </source>
</evidence>
<feature type="domain" description="Poly A polymerase head" evidence="12">
    <location>
        <begin position="29"/>
        <end position="178"/>
    </location>
</feature>
<dbReference type="InterPro" id="IPR032828">
    <property type="entry name" value="PolyA_RNA-bd"/>
</dbReference>
<evidence type="ECO:0000313" key="14">
    <source>
        <dbReference type="EMBL" id="OGY45343.1"/>
    </source>
</evidence>
<keyword evidence="9" id="KW-0460">Magnesium</keyword>
<evidence type="ECO:0000256" key="1">
    <source>
        <dbReference type="ARBA" id="ARBA00001946"/>
    </source>
</evidence>
<dbReference type="GO" id="GO:0042245">
    <property type="term" value="P:RNA repair"/>
    <property type="evidence" value="ECO:0007669"/>
    <property type="project" value="UniProtKB-KW"/>
</dbReference>
<evidence type="ECO:0000256" key="6">
    <source>
        <dbReference type="ARBA" id="ARBA00022741"/>
    </source>
</evidence>
<evidence type="ECO:0000256" key="11">
    <source>
        <dbReference type="RuleBase" id="RU003953"/>
    </source>
</evidence>
<sequence length="502" mass="57454">MNPCQKQLQNWSNQPFAKQLARRYPKAEIFLVGGAVRDLMLDRPTKDFDFVIREVNKNDLENFLKKFGKVDLVGKRFGVFKFKPRGWTGEEIDIALPRTEHSLNFSGAYRDFKIQSKANLKIEDDLSRRDFTINAMAIKISQISTPKAHPPRAENLKSQNYLVDPFGGLNDLNKKIIRTVGKPELRFKEDYSRMLRAIRFACQLNFQIESKTWQVIKKQIKNLNKKIADERVVAYEIIAKELTRAFSANPVLALELLNKSGAIKNLFPELLKMKNCPQPKNWHSEGDVWTHTILALTKLNSTALIKEFDKKIPSAEVIWSLIFHDLGKPFTITHEDRIRFSGHEIVSVKKFREISEQLKLASTGLNVDVVEKIIAKHMILAGNTVSEMKDTTIEKYFFNPNFPGTELLMAIYADILATVPPNGQPDFSNYKKLKNRINKIKKTTRAKNVLPKPLVDGNDLMKTFKLTASPKIGKLLGLLREAQLRGKVKSKTAGLKYIKKYL</sequence>
<dbReference type="GO" id="GO:0016779">
    <property type="term" value="F:nucleotidyltransferase activity"/>
    <property type="evidence" value="ECO:0007669"/>
    <property type="project" value="UniProtKB-KW"/>
</dbReference>
<evidence type="ECO:0000313" key="15">
    <source>
        <dbReference type="Proteomes" id="UP000178930"/>
    </source>
</evidence>
<comment type="similarity">
    <text evidence="11">Belongs to the tRNA nucleotidyltransferase/poly(A) polymerase family.</text>
</comment>
<dbReference type="Proteomes" id="UP000178930">
    <property type="component" value="Unassembled WGS sequence"/>
</dbReference>
<evidence type="ECO:0000256" key="8">
    <source>
        <dbReference type="ARBA" id="ARBA00022840"/>
    </source>
</evidence>
<evidence type="ECO:0000256" key="5">
    <source>
        <dbReference type="ARBA" id="ARBA00022723"/>
    </source>
</evidence>
<evidence type="ECO:0008006" key="16">
    <source>
        <dbReference type="Google" id="ProtNLM"/>
    </source>
</evidence>
<keyword evidence="4" id="KW-0548">Nucleotidyltransferase</keyword>
<dbReference type="InterPro" id="IPR050124">
    <property type="entry name" value="tRNA_CCA-adding_enzyme"/>
</dbReference>
<dbReference type="Gene3D" id="3.30.460.10">
    <property type="entry name" value="Beta Polymerase, domain 2"/>
    <property type="match status" value="1"/>
</dbReference>
<comment type="cofactor">
    <cofactor evidence="1">
        <name>Mg(2+)</name>
        <dbReference type="ChEBI" id="CHEBI:18420"/>
    </cofactor>
</comment>
<keyword evidence="6" id="KW-0547">Nucleotide-binding</keyword>
<evidence type="ECO:0000256" key="3">
    <source>
        <dbReference type="ARBA" id="ARBA00022694"/>
    </source>
</evidence>
<reference evidence="14 15" key="1">
    <citation type="journal article" date="2016" name="Nat. Commun.">
        <title>Thousands of microbial genomes shed light on interconnected biogeochemical processes in an aquifer system.</title>
        <authorList>
            <person name="Anantharaman K."/>
            <person name="Brown C.T."/>
            <person name="Hug L.A."/>
            <person name="Sharon I."/>
            <person name="Castelle C.J."/>
            <person name="Probst A.J."/>
            <person name="Thomas B.C."/>
            <person name="Singh A."/>
            <person name="Wilkins M.J."/>
            <person name="Karaoz U."/>
            <person name="Brodie E.L."/>
            <person name="Williams K.H."/>
            <person name="Hubbard S.S."/>
            <person name="Banfield J.F."/>
        </authorList>
    </citation>
    <scope>NUCLEOTIDE SEQUENCE [LARGE SCALE GENOMIC DNA]</scope>
</reference>
<organism evidence="14 15">
    <name type="scientific">Candidatus Buchananbacteria bacterium RIFCSPHIGHO2_01_FULL_39_14</name>
    <dbReference type="NCBI Taxonomy" id="1797532"/>
    <lineage>
        <taxon>Bacteria</taxon>
        <taxon>Candidatus Buchananiibacteriota</taxon>
    </lineage>
</organism>
<dbReference type="GO" id="GO:0008033">
    <property type="term" value="P:tRNA processing"/>
    <property type="evidence" value="ECO:0007669"/>
    <property type="project" value="UniProtKB-KW"/>
</dbReference>
<dbReference type="SUPFAM" id="SSF81301">
    <property type="entry name" value="Nucleotidyltransferase"/>
    <property type="match status" value="1"/>
</dbReference>
<accession>A0A1G1XZ23</accession>
<dbReference type="PANTHER" id="PTHR47545">
    <property type="entry name" value="MULTIFUNCTIONAL CCA PROTEIN"/>
    <property type="match status" value="1"/>
</dbReference>
<keyword evidence="7" id="KW-0692">RNA repair</keyword>
<evidence type="ECO:0000256" key="2">
    <source>
        <dbReference type="ARBA" id="ARBA00022679"/>
    </source>
</evidence>
<keyword evidence="3" id="KW-0819">tRNA processing</keyword>